<protein>
    <submittedName>
        <fullName evidence="5">Sulfated surface glycoprotein 185</fullName>
    </submittedName>
</protein>
<keyword evidence="2" id="KW-0472">Membrane</keyword>
<evidence type="ECO:0000256" key="1">
    <source>
        <dbReference type="SAM" id="MobiDB-lite"/>
    </source>
</evidence>
<keyword evidence="3" id="KW-0732">Signal</keyword>
<feature type="compositionally biased region" description="Pro residues" evidence="1">
    <location>
        <begin position="54"/>
        <end position="65"/>
    </location>
</feature>
<feature type="region of interest" description="Disordered" evidence="1">
    <location>
        <begin position="54"/>
        <end position="90"/>
    </location>
</feature>
<gene>
    <name evidence="5" type="primary">LOC130469297</name>
</gene>
<keyword evidence="2" id="KW-0812">Transmembrane</keyword>
<dbReference type="Proteomes" id="UP000813463">
    <property type="component" value="Chromosome 3"/>
</dbReference>
<feature type="signal peptide" evidence="3">
    <location>
        <begin position="1"/>
        <end position="25"/>
    </location>
</feature>
<name>A0ABM3RFH4_SPIOL</name>
<evidence type="ECO:0000256" key="3">
    <source>
        <dbReference type="SAM" id="SignalP"/>
    </source>
</evidence>
<reference evidence="4" key="1">
    <citation type="journal article" date="2021" name="Nat. Commun.">
        <title>Genomic analyses provide insights into spinach domestication and the genetic basis of agronomic traits.</title>
        <authorList>
            <person name="Cai X."/>
            <person name="Sun X."/>
            <person name="Xu C."/>
            <person name="Sun H."/>
            <person name="Wang X."/>
            <person name="Ge C."/>
            <person name="Zhang Z."/>
            <person name="Wang Q."/>
            <person name="Fei Z."/>
            <person name="Jiao C."/>
            <person name="Wang Q."/>
        </authorList>
    </citation>
    <scope>NUCLEOTIDE SEQUENCE [LARGE SCALE GENOMIC DNA]</scope>
    <source>
        <strain evidence="4">cv. Varoflay</strain>
    </source>
</reference>
<feature type="chain" id="PRO_5046377902" evidence="3">
    <location>
        <begin position="26"/>
        <end position="138"/>
    </location>
</feature>
<organism evidence="4 5">
    <name type="scientific">Spinacia oleracea</name>
    <name type="common">Spinach</name>
    <dbReference type="NCBI Taxonomy" id="3562"/>
    <lineage>
        <taxon>Eukaryota</taxon>
        <taxon>Viridiplantae</taxon>
        <taxon>Streptophyta</taxon>
        <taxon>Embryophyta</taxon>
        <taxon>Tracheophyta</taxon>
        <taxon>Spermatophyta</taxon>
        <taxon>Magnoliopsida</taxon>
        <taxon>eudicotyledons</taxon>
        <taxon>Gunneridae</taxon>
        <taxon>Pentapetalae</taxon>
        <taxon>Caryophyllales</taxon>
        <taxon>Chenopodiaceae</taxon>
        <taxon>Chenopodioideae</taxon>
        <taxon>Anserineae</taxon>
        <taxon>Spinacia</taxon>
    </lineage>
</organism>
<keyword evidence="4" id="KW-1185">Reference proteome</keyword>
<accession>A0ABM3RFH4</accession>
<dbReference type="PANTHER" id="PTHR35094:SF1">
    <property type="entry name" value="PROTEIN, PUTATIVE-RELATED"/>
    <property type="match status" value="1"/>
</dbReference>
<dbReference type="GeneID" id="130469297"/>
<keyword evidence="2" id="KW-1133">Transmembrane helix</keyword>
<evidence type="ECO:0000313" key="4">
    <source>
        <dbReference type="Proteomes" id="UP000813463"/>
    </source>
</evidence>
<dbReference type="PANTHER" id="PTHR35094">
    <property type="entry name" value="LEUCINE-RICH REPEAT EXTENSIN-LIKE PROTEIN 2"/>
    <property type="match status" value="1"/>
</dbReference>
<evidence type="ECO:0000313" key="5">
    <source>
        <dbReference type="RefSeq" id="XP_056694364.1"/>
    </source>
</evidence>
<evidence type="ECO:0000256" key="2">
    <source>
        <dbReference type="SAM" id="Phobius"/>
    </source>
</evidence>
<sequence>MSIILPRSLSCSILLVLIFIAPINGFDETGSSDSSIKCGGCSPCGNPSCYLSPPPPPSPLPPPPPPKKKPISSYCPPPPSSTGTGSGSGFVYMTAPPGELYPVVQNYSGSPPNLAAVINSFLGFVCLGLLIIFMVVNQ</sequence>
<feature type="transmembrane region" description="Helical" evidence="2">
    <location>
        <begin position="114"/>
        <end position="136"/>
    </location>
</feature>
<proteinExistence type="predicted"/>
<reference evidence="5" key="2">
    <citation type="submission" date="2025-08" db="UniProtKB">
        <authorList>
            <consortium name="RefSeq"/>
        </authorList>
    </citation>
    <scope>IDENTIFICATION</scope>
    <source>
        <tissue evidence="5">Leaf</tissue>
    </source>
</reference>
<dbReference type="RefSeq" id="XP_056694364.1">
    <property type="nucleotide sequence ID" value="XM_056838386.1"/>
</dbReference>